<sequence length="142" mass="16082">MKQQLIRHIGAWPLNNIHRLFPPNHKHPAVSEELVAPGENSAESLLAGELSDGHRASVQVPKGFLAVYVGPELRRFVIPMSCLSSPDFRVLMDRAAEEYGFEQEGALRIPCDEEDFEHILVRYLANSKKNDKNKIRKQVVIN</sequence>
<organism evidence="2 3">
    <name type="scientific">Rubus argutus</name>
    <name type="common">Southern blackberry</name>
    <dbReference type="NCBI Taxonomy" id="59490"/>
    <lineage>
        <taxon>Eukaryota</taxon>
        <taxon>Viridiplantae</taxon>
        <taxon>Streptophyta</taxon>
        <taxon>Embryophyta</taxon>
        <taxon>Tracheophyta</taxon>
        <taxon>Spermatophyta</taxon>
        <taxon>Magnoliopsida</taxon>
        <taxon>eudicotyledons</taxon>
        <taxon>Gunneridae</taxon>
        <taxon>Pentapetalae</taxon>
        <taxon>rosids</taxon>
        <taxon>fabids</taxon>
        <taxon>Rosales</taxon>
        <taxon>Rosaceae</taxon>
        <taxon>Rosoideae</taxon>
        <taxon>Rosoideae incertae sedis</taxon>
        <taxon>Rubus</taxon>
    </lineage>
</organism>
<evidence type="ECO:0000313" key="2">
    <source>
        <dbReference type="EMBL" id="KAK9923956.1"/>
    </source>
</evidence>
<comment type="caution">
    <text evidence="2">The sequence shown here is derived from an EMBL/GenBank/DDBJ whole genome shotgun (WGS) entry which is preliminary data.</text>
</comment>
<name>A0AAW1WGZ2_RUBAR</name>
<dbReference type="AlphaFoldDB" id="A0AAW1WGZ2"/>
<protein>
    <submittedName>
        <fullName evidence="2">Uncharacterized protein</fullName>
    </submittedName>
</protein>
<reference evidence="2 3" key="1">
    <citation type="journal article" date="2023" name="G3 (Bethesda)">
        <title>A chromosome-length genome assembly and annotation of blackberry (Rubus argutus, cv. 'Hillquist').</title>
        <authorList>
            <person name="Bruna T."/>
            <person name="Aryal R."/>
            <person name="Dudchenko O."/>
            <person name="Sargent D.J."/>
            <person name="Mead D."/>
            <person name="Buti M."/>
            <person name="Cavallini A."/>
            <person name="Hytonen T."/>
            <person name="Andres J."/>
            <person name="Pham M."/>
            <person name="Weisz D."/>
            <person name="Mascagni F."/>
            <person name="Usai G."/>
            <person name="Natali L."/>
            <person name="Bassil N."/>
            <person name="Fernandez G.E."/>
            <person name="Lomsadze A."/>
            <person name="Armour M."/>
            <person name="Olukolu B."/>
            <person name="Poorten T."/>
            <person name="Britton C."/>
            <person name="Davik J."/>
            <person name="Ashrafi H."/>
            <person name="Aiden E.L."/>
            <person name="Borodovsky M."/>
            <person name="Worthington M."/>
        </authorList>
    </citation>
    <scope>NUCLEOTIDE SEQUENCE [LARGE SCALE GENOMIC DNA]</scope>
    <source>
        <strain evidence="2">PI 553951</strain>
    </source>
</reference>
<dbReference type="Proteomes" id="UP001457282">
    <property type="component" value="Unassembled WGS sequence"/>
</dbReference>
<evidence type="ECO:0000313" key="3">
    <source>
        <dbReference type="Proteomes" id="UP001457282"/>
    </source>
</evidence>
<dbReference type="EMBL" id="JBEDUW010000006">
    <property type="protein sequence ID" value="KAK9923956.1"/>
    <property type="molecule type" value="Genomic_DNA"/>
</dbReference>
<dbReference type="PANTHER" id="PTHR31374">
    <property type="entry name" value="AUXIN-INDUCED PROTEIN-LIKE-RELATED"/>
    <property type="match status" value="1"/>
</dbReference>
<evidence type="ECO:0000256" key="1">
    <source>
        <dbReference type="ARBA" id="ARBA00006974"/>
    </source>
</evidence>
<comment type="similarity">
    <text evidence="1">Belongs to the ARG7 family.</text>
</comment>
<dbReference type="PANTHER" id="PTHR31374:SF139">
    <property type="entry name" value="OS02G0143300 PROTEIN"/>
    <property type="match status" value="1"/>
</dbReference>
<proteinExistence type="inferred from homology"/>
<dbReference type="InterPro" id="IPR003676">
    <property type="entry name" value="SAUR_fam"/>
</dbReference>
<dbReference type="Pfam" id="PF02519">
    <property type="entry name" value="Auxin_inducible"/>
    <property type="match status" value="1"/>
</dbReference>
<keyword evidence="3" id="KW-1185">Reference proteome</keyword>
<dbReference type="GO" id="GO:0009733">
    <property type="term" value="P:response to auxin"/>
    <property type="evidence" value="ECO:0007669"/>
    <property type="project" value="InterPro"/>
</dbReference>
<accession>A0AAW1WGZ2</accession>
<gene>
    <name evidence="2" type="ORF">M0R45_032351</name>
</gene>